<protein>
    <submittedName>
        <fullName evidence="2">Uncharacterized protein</fullName>
    </submittedName>
</protein>
<organism evidence="2 3">
    <name type="scientific">Ensete ventricosum</name>
    <name type="common">Abyssinian banana</name>
    <name type="synonym">Musa ensete</name>
    <dbReference type="NCBI Taxonomy" id="4639"/>
    <lineage>
        <taxon>Eukaryota</taxon>
        <taxon>Viridiplantae</taxon>
        <taxon>Streptophyta</taxon>
        <taxon>Embryophyta</taxon>
        <taxon>Tracheophyta</taxon>
        <taxon>Spermatophyta</taxon>
        <taxon>Magnoliopsida</taxon>
        <taxon>Liliopsida</taxon>
        <taxon>Zingiberales</taxon>
        <taxon>Musaceae</taxon>
        <taxon>Ensete</taxon>
    </lineage>
</organism>
<evidence type="ECO:0000313" key="2">
    <source>
        <dbReference type="EMBL" id="RRT69708.1"/>
    </source>
</evidence>
<dbReference type="PANTHER" id="PTHR33384:SF27">
    <property type="entry name" value="OS05G0102500 PROTEIN"/>
    <property type="match status" value="1"/>
</dbReference>
<gene>
    <name evidence="2" type="ORF">B296_00037106</name>
</gene>
<dbReference type="EMBL" id="AMZH03004258">
    <property type="protein sequence ID" value="RRT69708.1"/>
    <property type="molecule type" value="Genomic_DNA"/>
</dbReference>
<accession>A0A427A0G6</accession>
<comment type="caution">
    <text evidence="2">The sequence shown here is derived from an EMBL/GenBank/DDBJ whole genome shotgun (WGS) entry which is preliminary data.</text>
</comment>
<dbReference type="Proteomes" id="UP000287651">
    <property type="component" value="Unassembled WGS sequence"/>
</dbReference>
<feature type="region of interest" description="Disordered" evidence="1">
    <location>
        <begin position="149"/>
        <end position="168"/>
    </location>
</feature>
<evidence type="ECO:0000256" key="1">
    <source>
        <dbReference type="SAM" id="MobiDB-lite"/>
    </source>
</evidence>
<reference evidence="2 3" key="1">
    <citation type="journal article" date="2014" name="Agronomy (Basel)">
        <title>A Draft Genome Sequence for Ensete ventricosum, the Drought-Tolerant Tree Against Hunger.</title>
        <authorList>
            <person name="Harrison J."/>
            <person name="Moore K.A."/>
            <person name="Paszkiewicz K."/>
            <person name="Jones T."/>
            <person name="Grant M."/>
            <person name="Ambacheew D."/>
            <person name="Muzemil S."/>
            <person name="Studholme D.J."/>
        </authorList>
    </citation>
    <scope>NUCLEOTIDE SEQUENCE [LARGE SCALE GENOMIC DNA]</scope>
</reference>
<sequence>MLVIGGSILTLFYETVDMEKCPMRLNTTNQLCQDVMSERKSRFWQISKQPFPRSEVICPQPRCVTRVPYFMEYCNRVDPNPKGILQIHRVDYASETLDLLQRKECPEGDGDLGSQVGLLCGSPPARTNNPVVRDAEFGKHSQFSTSPIGVSLSTHPAGRVKNGSPSCGSSPEVRIEGFVCGNSESHCAVPALA</sequence>
<dbReference type="AlphaFoldDB" id="A0A427A0G6"/>
<proteinExistence type="predicted"/>
<evidence type="ECO:0000313" key="3">
    <source>
        <dbReference type="Proteomes" id="UP000287651"/>
    </source>
</evidence>
<dbReference type="PANTHER" id="PTHR33384">
    <property type="entry name" value="EXPRESSED PROTEIN"/>
    <property type="match status" value="1"/>
</dbReference>
<name>A0A427A0G6_ENSVE</name>